<accession>A0A1H3YMQ5</accession>
<dbReference type="RefSeq" id="WP_089759047.1">
    <property type="nucleotide sequence ID" value="NZ_BKAT01000001.1"/>
</dbReference>
<reference evidence="2" key="1">
    <citation type="submission" date="2016-10" db="EMBL/GenBank/DDBJ databases">
        <authorList>
            <person name="Varghese N."/>
            <person name="Submissions S."/>
        </authorList>
    </citation>
    <scope>NUCLEOTIDE SEQUENCE [LARGE SCALE GENOMIC DNA]</scope>
    <source>
        <strain evidence="2">DSM 23920</strain>
    </source>
</reference>
<sequence>MQFKKFFIHTGWMGLLAIVLLASCRKEHYLGGSPTNAHTDLSTYDYLKANPLFDTLILLIDKAGLKEMVNGQGTFVAPTDYSIKRFLNTRTTELQKQTNNENIKYTIDSLKVPELRDSLMTYLFDAGIQRAGLSTETTVFKSKVNEQFGFKIIYAQDDVISAGVPLMYMSKIINGVDPSPLPSDFPDTDKDKEYVLQTTGILTKNGVLHVLSNAHTFYWK</sequence>
<dbReference type="Gene3D" id="2.30.180.10">
    <property type="entry name" value="FAS1 domain"/>
    <property type="match status" value="1"/>
</dbReference>
<gene>
    <name evidence="1" type="ORF">SAMN05660909_00864</name>
</gene>
<dbReference type="InterPro" id="IPR036378">
    <property type="entry name" value="FAS1_dom_sf"/>
</dbReference>
<protein>
    <recommendedName>
        <fullName evidence="3">FAS1 domain-containing protein</fullName>
    </recommendedName>
</protein>
<evidence type="ECO:0000313" key="1">
    <source>
        <dbReference type="EMBL" id="SEA12783.1"/>
    </source>
</evidence>
<dbReference type="Proteomes" id="UP000199656">
    <property type="component" value="Unassembled WGS sequence"/>
</dbReference>
<dbReference type="STRING" id="408074.SAMN05660909_00864"/>
<dbReference type="EMBL" id="FNRL01000003">
    <property type="protein sequence ID" value="SEA12783.1"/>
    <property type="molecule type" value="Genomic_DNA"/>
</dbReference>
<organism evidence="1 2">
    <name type="scientific">Chitinophaga terrae</name>
    <name type="common">ex Kim and Jung 2007</name>
    <dbReference type="NCBI Taxonomy" id="408074"/>
    <lineage>
        <taxon>Bacteria</taxon>
        <taxon>Pseudomonadati</taxon>
        <taxon>Bacteroidota</taxon>
        <taxon>Chitinophagia</taxon>
        <taxon>Chitinophagales</taxon>
        <taxon>Chitinophagaceae</taxon>
        <taxon>Chitinophaga</taxon>
    </lineage>
</organism>
<proteinExistence type="predicted"/>
<dbReference type="OrthoDB" id="655802at2"/>
<dbReference type="AlphaFoldDB" id="A0A1H3YMQ5"/>
<name>A0A1H3YMQ5_9BACT</name>
<evidence type="ECO:0008006" key="3">
    <source>
        <dbReference type="Google" id="ProtNLM"/>
    </source>
</evidence>
<keyword evidence="2" id="KW-1185">Reference proteome</keyword>
<dbReference type="PROSITE" id="PS51257">
    <property type="entry name" value="PROKAR_LIPOPROTEIN"/>
    <property type="match status" value="1"/>
</dbReference>
<evidence type="ECO:0000313" key="2">
    <source>
        <dbReference type="Proteomes" id="UP000199656"/>
    </source>
</evidence>